<feature type="transmembrane region" description="Helical" evidence="6">
    <location>
        <begin position="144"/>
        <end position="174"/>
    </location>
</feature>
<feature type="transmembrane region" description="Helical" evidence="6">
    <location>
        <begin position="26"/>
        <end position="47"/>
    </location>
</feature>
<evidence type="ECO:0000256" key="3">
    <source>
        <dbReference type="ARBA" id="ARBA00022989"/>
    </source>
</evidence>
<evidence type="ECO:0000313" key="9">
    <source>
        <dbReference type="Proteomes" id="UP000785200"/>
    </source>
</evidence>
<keyword evidence="4 6" id="KW-0472">Membrane</keyword>
<gene>
    <name evidence="8" type="ORF">D0Z07_5782</name>
</gene>
<sequence>MTSVPPSLVPYFTGEKKDDGSMQDSIIKINAIFLPLILLSTGLRFFVRFRMLRAGGLDDVFMILALLFAVLLSICGLIGEHFGLGKHLWNLSPDLADLPADIARVTKALYGSYLSYSSAITFTKFSIIATYLRIFPKNSRLRWIMYAVGAVVFCFWFTSIFAIIFTCVPVQAAWDYTIKDAKCFDIVTYFYVAAAFNIGTDLLLCLLPMPTFWALSMAKPQRIVLCLLFGIGIFACISSTLRTTQLRNLESVDVSYHAVGSYNWSVIEVGTALICASLSALRPLAARYFPLLFGQFSNPTGASRITKSLHGHPNFELVSTPGSIHVQKTFDVLEMQQPPHKQGKVRIRSGEIFTGRTVYEERSASDDDLVSKS</sequence>
<feature type="transmembrane region" description="Helical" evidence="6">
    <location>
        <begin position="59"/>
        <end position="79"/>
    </location>
</feature>
<evidence type="ECO:0000256" key="1">
    <source>
        <dbReference type="ARBA" id="ARBA00004141"/>
    </source>
</evidence>
<evidence type="ECO:0000256" key="2">
    <source>
        <dbReference type="ARBA" id="ARBA00022692"/>
    </source>
</evidence>
<keyword evidence="2 6" id="KW-0812">Transmembrane</keyword>
<dbReference type="InterPro" id="IPR052337">
    <property type="entry name" value="SAT4-like"/>
</dbReference>
<comment type="subcellular location">
    <subcellularLocation>
        <location evidence="1">Membrane</location>
        <topology evidence="1">Multi-pass membrane protein</topology>
    </subcellularLocation>
</comment>
<dbReference type="AlphaFoldDB" id="A0A9P6VHW0"/>
<feature type="transmembrane region" description="Helical" evidence="6">
    <location>
        <begin position="261"/>
        <end position="281"/>
    </location>
</feature>
<evidence type="ECO:0000259" key="7">
    <source>
        <dbReference type="Pfam" id="PF20684"/>
    </source>
</evidence>
<feature type="transmembrane region" description="Helical" evidence="6">
    <location>
        <begin position="186"/>
        <end position="211"/>
    </location>
</feature>
<feature type="transmembrane region" description="Helical" evidence="6">
    <location>
        <begin position="223"/>
        <end position="241"/>
    </location>
</feature>
<dbReference type="PANTHER" id="PTHR33048:SF47">
    <property type="entry name" value="INTEGRAL MEMBRANE PROTEIN-RELATED"/>
    <property type="match status" value="1"/>
</dbReference>
<dbReference type="Proteomes" id="UP000785200">
    <property type="component" value="Unassembled WGS sequence"/>
</dbReference>
<keyword evidence="3 6" id="KW-1133">Transmembrane helix</keyword>
<feature type="transmembrane region" description="Helical" evidence="6">
    <location>
        <begin position="113"/>
        <end position="132"/>
    </location>
</feature>
<organism evidence="8 9">
    <name type="scientific">Hyphodiscus hymeniophilus</name>
    <dbReference type="NCBI Taxonomy" id="353542"/>
    <lineage>
        <taxon>Eukaryota</taxon>
        <taxon>Fungi</taxon>
        <taxon>Dikarya</taxon>
        <taxon>Ascomycota</taxon>
        <taxon>Pezizomycotina</taxon>
        <taxon>Leotiomycetes</taxon>
        <taxon>Helotiales</taxon>
        <taxon>Hyphodiscaceae</taxon>
        <taxon>Hyphodiscus</taxon>
    </lineage>
</organism>
<evidence type="ECO:0000313" key="8">
    <source>
        <dbReference type="EMBL" id="KAG0647995.1"/>
    </source>
</evidence>
<dbReference type="InterPro" id="IPR049326">
    <property type="entry name" value="Rhodopsin_dom_fungi"/>
</dbReference>
<accession>A0A9P6VHW0</accession>
<comment type="similarity">
    <text evidence="5">Belongs to the SAT4 family.</text>
</comment>
<evidence type="ECO:0000256" key="5">
    <source>
        <dbReference type="ARBA" id="ARBA00038359"/>
    </source>
</evidence>
<evidence type="ECO:0000256" key="6">
    <source>
        <dbReference type="SAM" id="Phobius"/>
    </source>
</evidence>
<dbReference type="OrthoDB" id="5429740at2759"/>
<feature type="domain" description="Rhodopsin" evidence="7">
    <location>
        <begin position="43"/>
        <end position="286"/>
    </location>
</feature>
<name>A0A9P6VHW0_9HELO</name>
<proteinExistence type="inferred from homology"/>
<dbReference type="GO" id="GO:0016020">
    <property type="term" value="C:membrane"/>
    <property type="evidence" value="ECO:0007669"/>
    <property type="project" value="UniProtKB-SubCell"/>
</dbReference>
<dbReference type="PANTHER" id="PTHR33048">
    <property type="entry name" value="PTH11-LIKE INTEGRAL MEMBRANE PROTEIN (AFU_ORTHOLOGUE AFUA_5G11245)"/>
    <property type="match status" value="1"/>
</dbReference>
<reference evidence="8" key="1">
    <citation type="submission" date="2019-07" db="EMBL/GenBank/DDBJ databases">
        <title>Hyphodiscus hymeniophilus genome sequencing and assembly.</title>
        <authorList>
            <person name="Kramer G."/>
            <person name="Nodwell J."/>
        </authorList>
    </citation>
    <scope>NUCLEOTIDE SEQUENCE</scope>
    <source>
        <strain evidence="8">ATCC 34498</strain>
    </source>
</reference>
<keyword evidence="9" id="KW-1185">Reference proteome</keyword>
<comment type="caution">
    <text evidence="8">The sequence shown here is derived from an EMBL/GenBank/DDBJ whole genome shotgun (WGS) entry which is preliminary data.</text>
</comment>
<dbReference type="EMBL" id="VNKQ01000011">
    <property type="protein sequence ID" value="KAG0647995.1"/>
    <property type="molecule type" value="Genomic_DNA"/>
</dbReference>
<protein>
    <recommendedName>
        <fullName evidence="7">Rhodopsin domain-containing protein</fullName>
    </recommendedName>
</protein>
<dbReference type="Pfam" id="PF20684">
    <property type="entry name" value="Fung_rhodopsin"/>
    <property type="match status" value="1"/>
</dbReference>
<evidence type="ECO:0000256" key="4">
    <source>
        <dbReference type="ARBA" id="ARBA00023136"/>
    </source>
</evidence>